<name>A0ABS0L7N3_9BACT</name>
<organism evidence="2 3">
    <name type="scientific">Hymenobacter guriensis</name>
    <dbReference type="NCBI Taxonomy" id="2793065"/>
    <lineage>
        <taxon>Bacteria</taxon>
        <taxon>Pseudomonadati</taxon>
        <taxon>Bacteroidota</taxon>
        <taxon>Cytophagia</taxon>
        <taxon>Cytophagales</taxon>
        <taxon>Hymenobacteraceae</taxon>
        <taxon>Hymenobacter</taxon>
    </lineage>
</organism>
<evidence type="ECO:0000313" key="3">
    <source>
        <dbReference type="Proteomes" id="UP000601099"/>
    </source>
</evidence>
<dbReference type="EMBL" id="JADWYK010000021">
    <property type="protein sequence ID" value="MBG8556156.1"/>
    <property type="molecule type" value="Genomic_DNA"/>
</dbReference>
<keyword evidence="3" id="KW-1185">Reference proteome</keyword>
<accession>A0ABS0L7N3</accession>
<sequence length="143" mass="16374">MSQDGVNSYLNKANHNQKLVAVLKDQGRDGFPDWVVIVMFYTGLHWLSAWLTRERCPKAGFSSHSATRSTIHYSPRFKPDTHIPVSKNAYNAYIELYDMSCTARYEGFLDEKAMKAFEMEEIAQSEEALVILKRFLEGKGMSL</sequence>
<reference evidence="2 3" key="1">
    <citation type="submission" date="2020-11" db="EMBL/GenBank/DDBJ databases">
        <title>Hymenobacter sp.</title>
        <authorList>
            <person name="Kim M.K."/>
        </authorList>
    </citation>
    <scope>NUCLEOTIDE SEQUENCE [LARGE SCALE GENOMIC DNA]</scope>
    <source>
        <strain evidence="2 3">BT594</strain>
    </source>
</reference>
<keyword evidence="1" id="KW-0472">Membrane</keyword>
<comment type="caution">
    <text evidence="2">The sequence shown here is derived from an EMBL/GenBank/DDBJ whole genome shotgun (WGS) entry which is preliminary data.</text>
</comment>
<gene>
    <name evidence="2" type="ORF">I5L79_21605</name>
</gene>
<evidence type="ECO:0008006" key="4">
    <source>
        <dbReference type="Google" id="ProtNLM"/>
    </source>
</evidence>
<keyword evidence="1" id="KW-1133">Transmembrane helix</keyword>
<protein>
    <recommendedName>
        <fullName evidence="4">HEPN domain-containing protein</fullName>
    </recommendedName>
</protein>
<feature type="transmembrane region" description="Helical" evidence="1">
    <location>
        <begin position="34"/>
        <end position="52"/>
    </location>
</feature>
<keyword evidence="1" id="KW-0812">Transmembrane</keyword>
<evidence type="ECO:0000256" key="1">
    <source>
        <dbReference type="SAM" id="Phobius"/>
    </source>
</evidence>
<dbReference type="RefSeq" id="WP_196957175.1">
    <property type="nucleotide sequence ID" value="NZ_JADWYK010000021.1"/>
</dbReference>
<evidence type="ECO:0000313" key="2">
    <source>
        <dbReference type="EMBL" id="MBG8556156.1"/>
    </source>
</evidence>
<dbReference type="Proteomes" id="UP000601099">
    <property type="component" value="Unassembled WGS sequence"/>
</dbReference>
<proteinExistence type="predicted"/>